<dbReference type="SUPFAM" id="SSF46894">
    <property type="entry name" value="C-terminal effector domain of the bipartite response regulators"/>
    <property type="match status" value="1"/>
</dbReference>
<keyword evidence="4" id="KW-0238">DNA-binding</keyword>
<proteinExistence type="predicted"/>
<dbReference type="PROSITE" id="PS00622">
    <property type="entry name" value="HTH_LUXR_1"/>
    <property type="match status" value="1"/>
</dbReference>
<evidence type="ECO:0000256" key="1">
    <source>
        <dbReference type="ARBA" id="ARBA00022741"/>
    </source>
</evidence>
<dbReference type="GO" id="GO:0003677">
    <property type="term" value="F:DNA binding"/>
    <property type="evidence" value="ECO:0007669"/>
    <property type="project" value="UniProtKB-KW"/>
</dbReference>
<feature type="domain" description="HTH luxR-type" evidence="3">
    <location>
        <begin position="803"/>
        <end position="866"/>
    </location>
</feature>
<dbReference type="Proteomes" id="UP000580474">
    <property type="component" value="Unassembled WGS sequence"/>
</dbReference>
<keyword evidence="2" id="KW-0067">ATP-binding</keyword>
<keyword evidence="5" id="KW-1185">Reference proteome</keyword>
<dbReference type="PROSITE" id="PS50043">
    <property type="entry name" value="HTH_LUXR_2"/>
    <property type="match status" value="1"/>
</dbReference>
<dbReference type="GO" id="GO:0005737">
    <property type="term" value="C:cytoplasm"/>
    <property type="evidence" value="ECO:0007669"/>
    <property type="project" value="TreeGrafter"/>
</dbReference>
<keyword evidence="1" id="KW-0547">Nucleotide-binding</keyword>
<dbReference type="PANTHER" id="PTHR16305">
    <property type="entry name" value="TESTICULAR SOLUBLE ADENYLYL CYCLASE"/>
    <property type="match status" value="1"/>
</dbReference>
<comment type="caution">
    <text evidence="4">The sequence shown here is derived from an EMBL/GenBank/DDBJ whole genome shotgun (WGS) entry which is preliminary data.</text>
</comment>
<evidence type="ECO:0000259" key="3">
    <source>
        <dbReference type="PROSITE" id="PS50043"/>
    </source>
</evidence>
<accession>A0A840NGZ0</accession>
<dbReference type="Gene3D" id="1.10.10.10">
    <property type="entry name" value="Winged helix-like DNA-binding domain superfamily/Winged helix DNA-binding domain"/>
    <property type="match status" value="1"/>
</dbReference>
<dbReference type="PRINTS" id="PR00038">
    <property type="entry name" value="HTHLUXR"/>
</dbReference>
<sequence length="866" mass="92177">MQQIIGRDAELARVRRAARKTGQVLIVTGDPGMGKTTLLDAAAEPRALRATGSESEANLAFAGLHQLLAPVLHRAPESSRLLAAFGAGERSAEPDVMRLALEVLELLSDTGGLLVVDDAHWLDRASLEVLAFLARRLDAEPLSLLVGAREDQPLPGFDGLPVLSLEPLGDLDANRVLDGLPRPPTGAHRLRVLAEAGGNPLALAEFAAVPQETGPGPLVTTERLEKIFAARAQELPQESGELLLVLAAADTADPVRVPESGWEPAERAGLVRWTGSRYRFRHPLVRSALYHSAPVARRRRAHLVLAAATADEPDRRAWHLAAAASGPDEDVAALLEDTAGRARRRGGYAAAATALERAAELSPDRGQRARRLVLATDAALFTAQAGWLEDLAARIADLTDEPELLAVAALRAGQALSVTTRHAAAFAQLSRTATALARQAPDTALTALAGAAVVAYYSAEPGRREQVLAALRQIPGPQDPVTRAWVLTVADPVGSRAEVLPLLPELGAAESGPGQAIAVATIAWLLDEAPLAERLFEQAFDQWRLRGPLPEGLGCAHGWTLFDTGGWARVRTIAADAVSNGARAELPHVIAGSKTMDGAVLALRGDSVRAGELATDALSMVDPAGSRMVAVRARYVLGMIAAADGDHAAAYAQFRRMFTADGEFEHYHQSAVALPELAAAAARLGTPHDAERVVRAAAELLGGGASARMRALLDHARAMLADDPEPLFAAALADPRTGQWPFERARTLLHQAEWLRRARRITESRAPLAEALETFRRLGARPWAARAEAELRASGGADPGPAAADVLDELSPQQQEIIRLAARGLTNREIGDRLFLSPRTVGSHLYRSFPKLGVSTRGQLRDLLPN</sequence>
<dbReference type="Gene3D" id="3.40.50.300">
    <property type="entry name" value="P-loop containing nucleotide triphosphate hydrolases"/>
    <property type="match status" value="1"/>
</dbReference>
<dbReference type="PANTHER" id="PTHR16305:SF35">
    <property type="entry name" value="TRANSCRIPTIONAL ACTIVATOR DOMAIN"/>
    <property type="match status" value="1"/>
</dbReference>
<dbReference type="Pfam" id="PF00196">
    <property type="entry name" value="GerE"/>
    <property type="match status" value="1"/>
</dbReference>
<dbReference type="EMBL" id="JACHIV010000001">
    <property type="protein sequence ID" value="MBB5067537.1"/>
    <property type="molecule type" value="Genomic_DNA"/>
</dbReference>
<dbReference type="Pfam" id="PF13191">
    <property type="entry name" value="AAA_16"/>
    <property type="match status" value="1"/>
</dbReference>
<dbReference type="CDD" id="cd06170">
    <property type="entry name" value="LuxR_C_like"/>
    <property type="match status" value="1"/>
</dbReference>
<protein>
    <submittedName>
        <fullName evidence="4">DNA-binding CsgD family transcriptional regulator</fullName>
    </submittedName>
</protein>
<dbReference type="InterPro" id="IPR041664">
    <property type="entry name" value="AAA_16"/>
</dbReference>
<name>A0A840NGZ0_9PSEU</name>
<dbReference type="GO" id="GO:0005524">
    <property type="term" value="F:ATP binding"/>
    <property type="evidence" value="ECO:0007669"/>
    <property type="project" value="UniProtKB-KW"/>
</dbReference>
<dbReference type="SUPFAM" id="SSF52540">
    <property type="entry name" value="P-loop containing nucleoside triphosphate hydrolases"/>
    <property type="match status" value="1"/>
</dbReference>
<organism evidence="4 5">
    <name type="scientific">Saccharopolyspora gloriosae</name>
    <dbReference type="NCBI Taxonomy" id="455344"/>
    <lineage>
        <taxon>Bacteria</taxon>
        <taxon>Bacillati</taxon>
        <taxon>Actinomycetota</taxon>
        <taxon>Actinomycetes</taxon>
        <taxon>Pseudonocardiales</taxon>
        <taxon>Pseudonocardiaceae</taxon>
        <taxon>Saccharopolyspora</taxon>
    </lineage>
</organism>
<dbReference type="InterPro" id="IPR027417">
    <property type="entry name" value="P-loop_NTPase"/>
</dbReference>
<dbReference type="GO" id="GO:0006355">
    <property type="term" value="P:regulation of DNA-templated transcription"/>
    <property type="evidence" value="ECO:0007669"/>
    <property type="project" value="InterPro"/>
</dbReference>
<dbReference type="InterPro" id="IPR016032">
    <property type="entry name" value="Sig_transdc_resp-reg_C-effctor"/>
</dbReference>
<dbReference type="InterPro" id="IPR036388">
    <property type="entry name" value="WH-like_DNA-bd_sf"/>
</dbReference>
<evidence type="ECO:0000313" key="4">
    <source>
        <dbReference type="EMBL" id="MBB5067537.1"/>
    </source>
</evidence>
<evidence type="ECO:0000256" key="2">
    <source>
        <dbReference type="ARBA" id="ARBA00022840"/>
    </source>
</evidence>
<evidence type="ECO:0000313" key="5">
    <source>
        <dbReference type="Proteomes" id="UP000580474"/>
    </source>
</evidence>
<reference evidence="4 5" key="1">
    <citation type="submission" date="2020-08" db="EMBL/GenBank/DDBJ databases">
        <title>Sequencing the genomes of 1000 actinobacteria strains.</title>
        <authorList>
            <person name="Klenk H.-P."/>
        </authorList>
    </citation>
    <scope>NUCLEOTIDE SEQUENCE [LARGE SCALE GENOMIC DNA]</scope>
    <source>
        <strain evidence="4 5">DSM 45582</strain>
    </source>
</reference>
<gene>
    <name evidence="4" type="ORF">BJ969_000625</name>
</gene>
<dbReference type="SMART" id="SM00421">
    <property type="entry name" value="HTH_LUXR"/>
    <property type="match status" value="1"/>
</dbReference>
<dbReference type="InterPro" id="IPR000792">
    <property type="entry name" value="Tscrpt_reg_LuxR_C"/>
</dbReference>
<dbReference type="GO" id="GO:0004016">
    <property type="term" value="F:adenylate cyclase activity"/>
    <property type="evidence" value="ECO:0007669"/>
    <property type="project" value="TreeGrafter"/>
</dbReference>
<dbReference type="RefSeq" id="WP_184477130.1">
    <property type="nucleotide sequence ID" value="NZ_JACHIV010000001.1"/>
</dbReference>
<dbReference type="AlphaFoldDB" id="A0A840NGZ0"/>